<feature type="region of interest" description="Disordered" evidence="2">
    <location>
        <begin position="168"/>
        <end position="207"/>
    </location>
</feature>
<dbReference type="Proteomes" id="UP000092730">
    <property type="component" value="Chromosome 3"/>
</dbReference>
<feature type="compositionally biased region" description="Polar residues" evidence="2">
    <location>
        <begin position="180"/>
        <end position="205"/>
    </location>
</feature>
<name>A0A1B9FT10_9TREE</name>
<dbReference type="KEGG" id="kbi:30213068"/>
<sequence>MDSLSPHPQAARISRPELSTQVVPKSQLPLGKRSQAGTKSTAETKVFKEISTTTPSQLPSQSTHPVLHPFPPTSTQTEPKSAASKRTKSTKKAPAHTLPYGHAPIFPPLPKPSPSATYESYPPAPHPPIPPWGHPYPTGAGYHPPPAPYHHSIGEYPMYPTGTYLNHPPPIPISSRPVPTTYTKQSPIPSDTSSDANPTSSSPADQNEEIKALSKDNTLLRQSLQFLQTKFLERNGQFTKERQAHATTIERMNKTQNQVQRGYQLVKFDCDTLRSENHTLKSRTNRIDELEKSHKGLKKRVNESDKTIIRSTRDNLAYVRNTDKLKKEVNESRDALALSERVGQLQREILGGYVEVMKRAKGQIERCNGKIKELESKNDELASLVLKAGADEVQQQTEVEEK</sequence>
<proteinExistence type="predicted"/>
<dbReference type="GeneID" id="30213068"/>
<reference evidence="3" key="3">
    <citation type="submission" date="2014-01" db="EMBL/GenBank/DDBJ databases">
        <title>Evolution of pathogenesis and genome organization in the Tremellales.</title>
        <authorList>
            <person name="Cuomo C."/>
            <person name="Litvintseva A."/>
            <person name="Heitman J."/>
            <person name="Chen Y."/>
            <person name="Sun S."/>
            <person name="Springer D."/>
            <person name="Dromer F."/>
            <person name="Young S."/>
            <person name="Zeng Q."/>
            <person name="Chapman S."/>
            <person name="Gujja S."/>
            <person name="Saif S."/>
            <person name="Birren B."/>
        </authorList>
    </citation>
    <scope>NUCLEOTIDE SEQUENCE</scope>
    <source>
        <strain evidence="3">CBS 10118</strain>
    </source>
</reference>
<dbReference type="PRINTS" id="PR01217">
    <property type="entry name" value="PRICHEXTENSN"/>
</dbReference>
<evidence type="ECO:0000313" key="3">
    <source>
        <dbReference type="EMBL" id="OCF21890.1"/>
    </source>
</evidence>
<evidence type="ECO:0000256" key="1">
    <source>
        <dbReference type="SAM" id="Coils"/>
    </source>
</evidence>
<reference evidence="4" key="2">
    <citation type="submission" date="2013-07" db="EMBL/GenBank/DDBJ databases">
        <authorList>
            <consortium name="The Broad Institute Genome Sequencing Platform"/>
            <person name="Cuomo C."/>
            <person name="Litvintseva A."/>
            <person name="Chen Y."/>
            <person name="Heitman J."/>
            <person name="Sun S."/>
            <person name="Springer D."/>
            <person name="Dromer F."/>
            <person name="Young S.K."/>
            <person name="Zeng Q."/>
            <person name="Gargeya S."/>
            <person name="Fitzgerald M."/>
            <person name="Abouelleil A."/>
            <person name="Alvarado L."/>
            <person name="Berlin A.M."/>
            <person name="Chapman S.B."/>
            <person name="Dewar J."/>
            <person name="Goldberg J."/>
            <person name="Griggs A."/>
            <person name="Gujja S."/>
            <person name="Hansen M."/>
            <person name="Howarth C."/>
            <person name="Imamovic A."/>
            <person name="Larimer J."/>
            <person name="McCowan C."/>
            <person name="Murphy C."/>
            <person name="Pearson M."/>
            <person name="Priest M."/>
            <person name="Roberts A."/>
            <person name="Saif S."/>
            <person name="Shea T."/>
            <person name="Sykes S."/>
            <person name="Wortman J."/>
            <person name="Nusbaum C."/>
            <person name="Birren B."/>
        </authorList>
    </citation>
    <scope>NUCLEOTIDE SEQUENCE</scope>
    <source>
        <strain evidence="4">CBS 10118</strain>
    </source>
</reference>
<feature type="compositionally biased region" description="Basic residues" evidence="2">
    <location>
        <begin position="83"/>
        <end position="94"/>
    </location>
</feature>
<evidence type="ECO:0000313" key="4">
    <source>
        <dbReference type="EMBL" id="WVW83368.1"/>
    </source>
</evidence>
<reference evidence="3" key="1">
    <citation type="submission" date="2013-07" db="EMBL/GenBank/DDBJ databases">
        <title>The Genome Sequence of Cryptococcus bestiolae CBS10118.</title>
        <authorList>
            <consortium name="The Broad Institute Genome Sequencing Platform"/>
            <person name="Cuomo C."/>
            <person name="Litvintseva A."/>
            <person name="Chen Y."/>
            <person name="Heitman J."/>
            <person name="Sun S."/>
            <person name="Springer D."/>
            <person name="Dromer F."/>
            <person name="Young S.K."/>
            <person name="Zeng Q."/>
            <person name="Gargeya S."/>
            <person name="Fitzgerald M."/>
            <person name="Abouelleil A."/>
            <person name="Alvarado L."/>
            <person name="Berlin A.M."/>
            <person name="Chapman S.B."/>
            <person name="Dewar J."/>
            <person name="Goldberg J."/>
            <person name="Griggs A."/>
            <person name="Gujja S."/>
            <person name="Hansen M."/>
            <person name="Howarth C."/>
            <person name="Imamovic A."/>
            <person name="Larimer J."/>
            <person name="McCowan C."/>
            <person name="Murphy C."/>
            <person name="Pearson M."/>
            <person name="Priest M."/>
            <person name="Roberts A."/>
            <person name="Saif S."/>
            <person name="Shea T."/>
            <person name="Sykes S."/>
            <person name="Wortman J."/>
            <person name="Nusbaum C."/>
            <person name="Birren B."/>
        </authorList>
    </citation>
    <scope>NUCLEOTIDE SEQUENCE [LARGE SCALE GENOMIC DNA]</scope>
    <source>
        <strain evidence="3">CBS 10118</strain>
    </source>
</reference>
<evidence type="ECO:0000256" key="2">
    <source>
        <dbReference type="SAM" id="MobiDB-lite"/>
    </source>
</evidence>
<keyword evidence="5" id="KW-1185">Reference proteome</keyword>
<keyword evidence="1" id="KW-0175">Coiled coil</keyword>
<dbReference type="RefSeq" id="XP_019042960.1">
    <property type="nucleotide sequence ID" value="XM_019195247.1"/>
</dbReference>
<dbReference type="EMBL" id="KI894026">
    <property type="protein sequence ID" value="OCF21890.1"/>
    <property type="molecule type" value="Genomic_DNA"/>
</dbReference>
<accession>A0A1B9FT10</accession>
<dbReference type="EMBL" id="CP144543">
    <property type="protein sequence ID" value="WVW83368.1"/>
    <property type="molecule type" value="Genomic_DNA"/>
</dbReference>
<feature type="compositionally biased region" description="Low complexity" evidence="2">
    <location>
        <begin position="51"/>
        <end position="63"/>
    </location>
</feature>
<feature type="coiled-coil region" evidence="1">
    <location>
        <begin position="357"/>
        <end position="384"/>
    </location>
</feature>
<reference evidence="4" key="4">
    <citation type="submission" date="2024-02" db="EMBL/GenBank/DDBJ databases">
        <title>Comparative genomics of Cryptococcus and Kwoniella reveals pathogenesis evolution and contrasting modes of karyotype evolution via chromosome fusion or intercentromeric recombination.</title>
        <authorList>
            <person name="Coelho M.A."/>
            <person name="David-Palma M."/>
            <person name="Shea T."/>
            <person name="Bowers K."/>
            <person name="McGinley-Smith S."/>
            <person name="Mohammad A.W."/>
            <person name="Gnirke A."/>
            <person name="Yurkov A.M."/>
            <person name="Nowrousian M."/>
            <person name="Sun S."/>
            <person name="Cuomo C.A."/>
            <person name="Heitman J."/>
        </authorList>
    </citation>
    <scope>NUCLEOTIDE SEQUENCE</scope>
    <source>
        <strain evidence="4">CBS 10118</strain>
    </source>
</reference>
<feature type="region of interest" description="Disordered" evidence="2">
    <location>
        <begin position="1"/>
        <end position="126"/>
    </location>
</feature>
<evidence type="ECO:0000313" key="5">
    <source>
        <dbReference type="Proteomes" id="UP000092730"/>
    </source>
</evidence>
<gene>
    <name evidence="3" type="ORF">I302_08669</name>
    <name evidence="4" type="ORF">I302_105387</name>
</gene>
<dbReference type="AlphaFoldDB" id="A0A1B9FT10"/>
<dbReference type="VEuPathDB" id="FungiDB:I302_08669"/>
<protein>
    <submittedName>
        <fullName evidence="3">Uncharacterized protein</fullName>
    </submittedName>
</protein>
<feature type="coiled-coil region" evidence="1">
    <location>
        <begin position="280"/>
        <end position="307"/>
    </location>
</feature>
<organism evidence="3">
    <name type="scientific">Kwoniella bestiolae CBS 10118</name>
    <dbReference type="NCBI Taxonomy" id="1296100"/>
    <lineage>
        <taxon>Eukaryota</taxon>
        <taxon>Fungi</taxon>
        <taxon>Dikarya</taxon>
        <taxon>Basidiomycota</taxon>
        <taxon>Agaricomycotina</taxon>
        <taxon>Tremellomycetes</taxon>
        <taxon>Tremellales</taxon>
        <taxon>Cryptococcaceae</taxon>
        <taxon>Kwoniella</taxon>
    </lineage>
</organism>